<sequence>MPGLERPWQSVWPPEDQDDLQRWLKTDSPEFINWRFDPSNFFNRPWSSYTRNEAAKTEQAYTILPPDDPVPAADAQNEAISESSSLFERPETKQHYRKSYPVNIYNVRGNEELFTLDASGFEFQNLPFKMDSWSDDTVQERYLPFLHSWLLQRFACERVFIYAYNFRGADPRLGDNPLENPLLSGSLQCNGSVLQVENGTALSNNVDDVLSKRYRFVNIWRSVPPITHQDCPLALCDYRTITKKEYISTDVIFPRCCNEGYDIQYSPAHRWFYQKGMLMDEVILFKLDDSADGVAKCVAHGAFNDPTANPGAAHRASIEVRAIIPDGN</sequence>
<organism evidence="2 3">
    <name type="scientific">Trichoderma asperellum (strain ATCC 204424 / CBS 433.97 / NBRC 101777)</name>
    <dbReference type="NCBI Taxonomy" id="1042311"/>
    <lineage>
        <taxon>Eukaryota</taxon>
        <taxon>Fungi</taxon>
        <taxon>Dikarya</taxon>
        <taxon>Ascomycota</taxon>
        <taxon>Pezizomycotina</taxon>
        <taxon>Sordariomycetes</taxon>
        <taxon>Hypocreomycetidae</taxon>
        <taxon>Hypocreales</taxon>
        <taxon>Hypocreaceae</taxon>
        <taxon>Trichoderma</taxon>
    </lineage>
</organism>
<name>A0A2T3YU54_TRIA4</name>
<dbReference type="PANTHER" id="PTHR34598:SF3">
    <property type="entry name" value="OXIDOREDUCTASE AN1597"/>
    <property type="match status" value="1"/>
</dbReference>
<protein>
    <submittedName>
        <fullName evidence="2">Uncharacterized protein</fullName>
    </submittedName>
</protein>
<evidence type="ECO:0000313" key="2">
    <source>
        <dbReference type="EMBL" id="PTB36088.1"/>
    </source>
</evidence>
<gene>
    <name evidence="2" type="ORF">M441DRAFT_449525</name>
</gene>
<keyword evidence="3" id="KW-1185">Reference proteome</keyword>
<proteinExistence type="inferred from homology"/>
<dbReference type="EMBL" id="KZ679271">
    <property type="protein sequence ID" value="PTB36088.1"/>
    <property type="molecule type" value="Genomic_DNA"/>
</dbReference>
<dbReference type="AlphaFoldDB" id="A0A2T3YU54"/>
<dbReference type="GO" id="GO:0016491">
    <property type="term" value="F:oxidoreductase activity"/>
    <property type="evidence" value="ECO:0007669"/>
    <property type="project" value="InterPro"/>
</dbReference>
<comment type="similarity">
    <text evidence="1">Belongs to the asaB hydroxylase/desaturase family.</text>
</comment>
<evidence type="ECO:0000313" key="3">
    <source>
        <dbReference type="Proteomes" id="UP000240493"/>
    </source>
</evidence>
<dbReference type="OrthoDB" id="5099514at2759"/>
<dbReference type="Proteomes" id="UP000240493">
    <property type="component" value="Unassembled WGS sequence"/>
</dbReference>
<dbReference type="STRING" id="1042311.A0A2T3YU54"/>
<dbReference type="InterPro" id="IPR044053">
    <property type="entry name" value="AsaB-like"/>
</dbReference>
<dbReference type="NCBIfam" id="NF041278">
    <property type="entry name" value="CmcJ_NvfI_EfuI"/>
    <property type="match status" value="1"/>
</dbReference>
<dbReference type="PANTHER" id="PTHR34598">
    <property type="entry name" value="BLL6449 PROTEIN"/>
    <property type="match status" value="1"/>
</dbReference>
<reference evidence="2 3" key="1">
    <citation type="submission" date="2016-07" db="EMBL/GenBank/DDBJ databases">
        <title>Multiple horizontal gene transfer events from other fungi enriched the ability of initially mycotrophic Trichoderma (Ascomycota) to feed on dead plant biomass.</title>
        <authorList>
            <consortium name="DOE Joint Genome Institute"/>
            <person name="Aerts A."/>
            <person name="Atanasova L."/>
            <person name="Chenthamara K."/>
            <person name="Zhang J."/>
            <person name="Grujic M."/>
            <person name="Henrissat B."/>
            <person name="Kuo A."/>
            <person name="Salamov A."/>
            <person name="Lipzen A."/>
            <person name="Labutti K."/>
            <person name="Barry K."/>
            <person name="Miao Y."/>
            <person name="Rahimi M.J."/>
            <person name="Shen Q."/>
            <person name="Grigoriev I.V."/>
            <person name="Kubicek C.P."/>
            <person name="Druzhinina I.S."/>
        </authorList>
    </citation>
    <scope>NUCLEOTIDE SEQUENCE [LARGE SCALE GENOMIC DNA]</scope>
    <source>
        <strain evidence="2 3">CBS 433.97</strain>
    </source>
</reference>
<evidence type="ECO:0000256" key="1">
    <source>
        <dbReference type="ARBA" id="ARBA00023604"/>
    </source>
</evidence>
<accession>A0A2T3YU54</accession>